<reference evidence="3 4" key="1">
    <citation type="submission" date="2019-07" db="EMBL/GenBank/DDBJ databases">
        <title>Draft genome for Aliikangiella sp. M105.</title>
        <authorList>
            <person name="Wang G."/>
        </authorList>
    </citation>
    <scope>NUCLEOTIDE SEQUENCE [LARGE SCALE GENOMIC DNA]</scope>
    <source>
        <strain evidence="3 4">M105</strain>
    </source>
</reference>
<sequence length="118" mass="12654">MRVFLRFFGPLCVFVGGIFAIIGLVSFFKSFANPSQGMPEYFWCAFIGLPLIGVGAQMCKLGYLKPIADYVVDETGGALSKASSIIKNANATNSYCTNCGHANSQGSKFCRNCGTKVT</sequence>
<dbReference type="Pfam" id="PF13240">
    <property type="entry name" value="Zn_Ribbon_1"/>
    <property type="match status" value="1"/>
</dbReference>
<feature type="transmembrane region" description="Helical" evidence="1">
    <location>
        <begin position="7"/>
        <end position="28"/>
    </location>
</feature>
<evidence type="ECO:0000313" key="3">
    <source>
        <dbReference type="EMBL" id="TQV89401.1"/>
    </source>
</evidence>
<evidence type="ECO:0000256" key="1">
    <source>
        <dbReference type="SAM" id="Phobius"/>
    </source>
</evidence>
<dbReference type="Proteomes" id="UP000315439">
    <property type="component" value="Unassembled WGS sequence"/>
</dbReference>
<keyword evidence="4" id="KW-1185">Reference proteome</keyword>
<keyword evidence="1" id="KW-0472">Membrane</keyword>
<keyword evidence="1" id="KW-1133">Transmembrane helix</keyword>
<name>A0A545UIW0_9GAMM</name>
<dbReference type="AlphaFoldDB" id="A0A545UIW0"/>
<organism evidence="3 4">
    <name type="scientific">Aliikangiella coralliicola</name>
    <dbReference type="NCBI Taxonomy" id="2592383"/>
    <lineage>
        <taxon>Bacteria</taxon>
        <taxon>Pseudomonadati</taxon>
        <taxon>Pseudomonadota</taxon>
        <taxon>Gammaproteobacteria</taxon>
        <taxon>Oceanospirillales</taxon>
        <taxon>Pleioneaceae</taxon>
        <taxon>Aliikangiella</taxon>
    </lineage>
</organism>
<dbReference type="InterPro" id="IPR026870">
    <property type="entry name" value="Zinc_ribbon_dom"/>
</dbReference>
<gene>
    <name evidence="3" type="ORF">FLL46_00525</name>
</gene>
<protein>
    <submittedName>
        <fullName evidence="3">Zinc ribbon domain-containing protein</fullName>
    </submittedName>
</protein>
<keyword evidence="1" id="KW-0812">Transmembrane</keyword>
<dbReference type="EMBL" id="VIKS01000001">
    <property type="protein sequence ID" value="TQV89401.1"/>
    <property type="molecule type" value="Genomic_DNA"/>
</dbReference>
<comment type="caution">
    <text evidence="3">The sequence shown here is derived from an EMBL/GenBank/DDBJ whole genome shotgun (WGS) entry which is preliminary data.</text>
</comment>
<dbReference type="OrthoDB" id="9815925at2"/>
<accession>A0A545UIW0</accession>
<feature type="domain" description="Zinc-ribbon" evidence="2">
    <location>
        <begin position="95"/>
        <end position="117"/>
    </location>
</feature>
<evidence type="ECO:0000313" key="4">
    <source>
        <dbReference type="Proteomes" id="UP000315439"/>
    </source>
</evidence>
<dbReference type="RefSeq" id="WP_142891465.1">
    <property type="nucleotide sequence ID" value="NZ_ML660160.1"/>
</dbReference>
<evidence type="ECO:0000259" key="2">
    <source>
        <dbReference type="Pfam" id="PF13240"/>
    </source>
</evidence>
<feature type="transmembrane region" description="Helical" evidence="1">
    <location>
        <begin position="40"/>
        <end position="59"/>
    </location>
</feature>
<proteinExistence type="predicted"/>